<dbReference type="Proteomes" id="UP000184330">
    <property type="component" value="Unassembled WGS sequence"/>
</dbReference>
<dbReference type="PANTHER" id="PTHR15938">
    <property type="entry name" value="TBP-1 INTERACTING PROTEIN"/>
    <property type="match status" value="1"/>
</dbReference>
<proteinExistence type="inferred from homology"/>
<keyword evidence="3" id="KW-0233">DNA recombination</keyword>
<dbReference type="GO" id="GO:0003690">
    <property type="term" value="F:double-stranded DNA binding"/>
    <property type="evidence" value="ECO:0007669"/>
    <property type="project" value="TreeGrafter"/>
</dbReference>
<evidence type="ECO:0000256" key="3">
    <source>
        <dbReference type="ARBA" id="ARBA00023172"/>
    </source>
</evidence>
<evidence type="ECO:0000256" key="6">
    <source>
        <dbReference type="SAM" id="MobiDB-lite"/>
    </source>
</evidence>
<evidence type="ECO:0000256" key="1">
    <source>
        <dbReference type="ARBA" id="ARBA00004123"/>
    </source>
</evidence>
<feature type="compositionally biased region" description="Basic residues" evidence="6">
    <location>
        <begin position="38"/>
        <end position="48"/>
    </location>
</feature>
<keyword evidence="9" id="KW-1185">Reference proteome</keyword>
<dbReference type="Pfam" id="PF07106">
    <property type="entry name" value="WHD_TBPIP"/>
    <property type="match status" value="1"/>
</dbReference>
<dbReference type="InterPro" id="IPR010776">
    <property type="entry name" value="Hop2_WH_dom"/>
</dbReference>
<dbReference type="InterPro" id="IPR036388">
    <property type="entry name" value="WH-like_DNA-bd_sf"/>
</dbReference>
<reference evidence="8 9" key="1">
    <citation type="submission" date="2016-03" db="EMBL/GenBank/DDBJ databases">
        <authorList>
            <person name="Ploux O."/>
        </authorList>
    </citation>
    <scope>NUCLEOTIDE SEQUENCE [LARGE SCALE GENOMIC DNA]</scope>
    <source>
        <strain evidence="8 9">UAMH 11012</strain>
    </source>
</reference>
<dbReference type="STRING" id="576137.A0A1L7WXY3"/>
<sequence>MAPRKPKDDDAASTASSIDHPTVLKPNTTKAKVEKSKSAKPKAVRKSTVKKEKKVDDGEVGDTDGGDGEFGEREVKEVKKRVVKPKVKKEAGDGEDVKAGKGAGGRPDGKGEKVKPVTGDEAVSLILGYLKAQNRPYSATEVSANLHNKVTKTVADKLLKEMEQNRQIMGKATKKDGGGQWVFWPIQDPSDAASPEELATMDTLITTLKESMPTLRTTFKTITTNLTTLQKAPTTSELSSIISSLQTSNAAKKEKLEGFKSGAVKIVTKQELEKVEKEYKYWAKKRVDRKKAFQGVEDLLLQGEMTREDTSNAAKKEKLEGFKSGAVKIVTKQELEKVEKEYKYWAKKRVDRKKAFQGVEDLLLQGEMTREDVWEKDKATIQDSNIGLVVQRVYA</sequence>
<evidence type="ECO:0000313" key="8">
    <source>
        <dbReference type="EMBL" id="CZR57628.1"/>
    </source>
</evidence>
<dbReference type="GO" id="GO:0010774">
    <property type="term" value="P:meiotic strand invasion involved in reciprocal meiotic recombination"/>
    <property type="evidence" value="ECO:0007669"/>
    <property type="project" value="TreeGrafter"/>
</dbReference>
<name>A0A1L7WXY3_9HELO</name>
<organism evidence="8 9">
    <name type="scientific">Phialocephala subalpina</name>
    <dbReference type="NCBI Taxonomy" id="576137"/>
    <lineage>
        <taxon>Eukaryota</taxon>
        <taxon>Fungi</taxon>
        <taxon>Dikarya</taxon>
        <taxon>Ascomycota</taxon>
        <taxon>Pezizomycotina</taxon>
        <taxon>Leotiomycetes</taxon>
        <taxon>Helotiales</taxon>
        <taxon>Mollisiaceae</taxon>
        <taxon>Phialocephala</taxon>
        <taxon>Phialocephala fortinii species complex</taxon>
    </lineage>
</organism>
<evidence type="ECO:0000256" key="4">
    <source>
        <dbReference type="ARBA" id="ARBA00023242"/>
    </source>
</evidence>
<feature type="region of interest" description="Disordered" evidence="6">
    <location>
        <begin position="1"/>
        <end position="115"/>
    </location>
</feature>
<dbReference type="GO" id="GO:0000709">
    <property type="term" value="P:meiotic joint molecule formation"/>
    <property type="evidence" value="ECO:0007669"/>
    <property type="project" value="TreeGrafter"/>
</dbReference>
<evidence type="ECO:0000259" key="7">
    <source>
        <dbReference type="Pfam" id="PF07106"/>
    </source>
</evidence>
<evidence type="ECO:0000256" key="2">
    <source>
        <dbReference type="ARBA" id="ARBA00007922"/>
    </source>
</evidence>
<evidence type="ECO:0000313" key="9">
    <source>
        <dbReference type="Proteomes" id="UP000184330"/>
    </source>
</evidence>
<dbReference type="EMBL" id="FJOG01000010">
    <property type="protein sequence ID" value="CZR57628.1"/>
    <property type="molecule type" value="Genomic_DNA"/>
</dbReference>
<dbReference type="GO" id="GO:0000794">
    <property type="term" value="C:condensed nuclear chromosome"/>
    <property type="evidence" value="ECO:0007669"/>
    <property type="project" value="TreeGrafter"/>
</dbReference>
<keyword evidence="4" id="KW-0539">Nucleus</keyword>
<comment type="similarity">
    <text evidence="2">Belongs to the HOP2 family.</text>
</comment>
<dbReference type="GO" id="GO:0120230">
    <property type="term" value="F:recombinase activator activity"/>
    <property type="evidence" value="ECO:0007669"/>
    <property type="project" value="TreeGrafter"/>
</dbReference>
<gene>
    <name evidence="8" type="ORF">PAC_07517</name>
</gene>
<feature type="compositionally biased region" description="Basic residues" evidence="6">
    <location>
        <begin position="78"/>
        <end position="87"/>
    </location>
</feature>
<comment type="subcellular location">
    <subcellularLocation>
        <location evidence="1">Nucleus</location>
    </subcellularLocation>
</comment>
<dbReference type="AlphaFoldDB" id="A0A1L7WXY3"/>
<keyword evidence="5" id="KW-0469">Meiosis</keyword>
<evidence type="ECO:0000256" key="5">
    <source>
        <dbReference type="ARBA" id="ARBA00023254"/>
    </source>
</evidence>
<dbReference type="Gene3D" id="1.10.10.10">
    <property type="entry name" value="Winged helix-like DNA-binding domain superfamily/Winged helix DNA-binding domain"/>
    <property type="match status" value="1"/>
</dbReference>
<dbReference type="OrthoDB" id="272266at2759"/>
<feature type="domain" description="Homologous-pairing protein 2 winged helix" evidence="7">
    <location>
        <begin position="121"/>
        <end position="171"/>
    </location>
</feature>
<feature type="compositionally biased region" description="Basic and acidic residues" evidence="6">
    <location>
        <begin position="88"/>
        <end position="99"/>
    </location>
</feature>
<accession>A0A1L7WXY3</accession>
<dbReference type="GO" id="GO:0120231">
    <property type="term" value="C:DNA recombinase auxiliary factor complex"/>
    <property type="evidence" value="ECO:0007669"/>
    <property type="project" value="TreeGrafter"/>
</dbReference>
<dbReference type="GO" id="GO:0007129">
    <property type="term" value="P:homologous chromosome pairing at meiosis"/>
    <property type="evidence" value="ECO:0007669"/>
    <property type="project" value="TreeGrafter"/>
</dbReference>
<protein>
    <recommendedName>
        <fullName evidence="7">Homologous-pairing protein 2 winged helix domain-containing protein</fullName>
    </recommendedName>
</protein>
<feature type="compositionally biased region" description="Basic and acidic residues" evidence="6">
    <location>
        <begin position="1"/>
        <end position="10"/>
    </location>
</feature>
<feature type="compositionally biased region" description="Acidic residues" evidence="6">
    <location>
        <begin position="58"/>
        <end position="69"/>
    </location>
</feature>
<dbReference type="PANTHER" id="PTHR15938:SF0">
    <property type="entry name" value="HOMOLOGOUS-PAIRING PROTEIN 2 HOMOLOG"/>
    <property type="match status" value="1"/>
</dbReference>